<dbReference type="Gene3D" id="6.10.340.10">
    <property type="match status" value="1"/>
</dbReference>
<dbReference type="PRINTS" id="PR00260">
    <property type="entry name" value="CHEMTRNSDUCR"/>
</dbReference>
<evidence type="ECO:0000256" key="2">
    <source>
        <dbReference type="ARBA" id="ARBA00029447"/>
    </source>
</evidence>
<dbReference type="SUPFAM" id="SSF58104">
    <property type="entry name" value="Methyl-accepting chemotaxis protein (MCP) signaling domain"/>
    <property type="match status" value="1"/>
</dbReference>
<organism evidence="7 8">
    <name type="scientific">Aminipila terrae</name>
    <dbReference type="NCBI Taxonomy" id="2697030"/>
    <lineage>
        <taxon>Bacteria</taxon>
        <taxon>Bacillati</taxon>
        <taxon>Bacillota</taxon>
        <taxon>Clostridia</taxon>
        <taxon>Peptostreptococcales</taxon>
        <taxon>Anaerovoracaceae</taxon>
        <taxon>Aminipila</taxon>
    </lineage>
</organism>
<dbReference type="GO" id="GO:0004888">
    <property type="term" value="F:transmembrane signaling receptor activity"/>
    <property type="evidence" value="ECO:0007669"/>
    <property type="project" value="InterPro"/>
</dbReference>
<dbReference type="InterPro" id="IPR051310">
    <property type="entry name" value="MCP_chemotaxis"/>
</dbReference>
<dbReference type="KEGG" id="amic:Ami3637_15560"/>
<evidence type="ECO:0000256" key="4">
    <source>
        <dbReference type="SAM" id="Phobius"/>
    </source>
</evidence>
<accession>A0A6P1MIP0</accession>
<dbReference type="CDD" id="cd19411">
    <property type="entry name" value="MCP2201-like_sensor"/>
    <property type="match status" value="1"/>
</dbReference>
<dbReference type="Proteomes" id="UP000463883">
    <property type="component" value="Chromosome"/>
</dbReference>
<name>A0A6P1MIP0_9FIRM</name>
<dbReference type="AlphaFoldDB" id="A0A6P1MIP0"/>
<keyword evidence="4" id="KW-1133">Transmembrane helix</keyword>
<dbReference type="PANTHER" id="PTHR43531:SF11">
    <property type="entry name" value="METHYL-ACCEPTING CHEMOTAXIS PROTEIN 3"/>
    <property type="match status" value="1"/>
</dbReference>
<dbReference type="CDD" id="cd06225">
    <property type="entry name" value="HAMP"/>
    <property type="match status" value="1"/>
</dbReference>
<dbReference type="InterPro" id="IPR024478">
    <property type="entry name" value="HlyB_4HB_MCP"/>
</dbReference>
<evidence type="ECO:0000313" key="7">
    <source>
        <dbReference type="EMBL" id="QHI73601.1"/>
    </source>
</evidence>
<dbReference type="Pfam" id="PF12729">
    <property type="entry name" value="4HB_MCP_1"/>
    <property type="match status" value="1"/>
</dbReference>
<protein>
    <submittedName>
        <fullName evidence="7">HAMP domain-containing protein</fullName>
    </submittedName>
</protein>
<dbReference type="SMART" id="SM00304">
    <property type="entry name" value="HAMP"/>
    <property type="match status" value="1"/>
</dbReference>
<dbReference type="GO" id="GO:0007165">
    <property type="term" value="P:signal transduction"/>
    <property type="evidence" value="ECO:0007669"/>
    <property type="project" value="UniProtKB-KW"/>
</dbReference>
<sequence length="562" mass="60785">MLKNLEIGKKLFVLVLSLLICLSVVGGSSIVFMKQINQASTEITKSWLPSVIAAEELNTCTSDYRRYEINHIVSQDSATMKEYEDKLTSKQKEIDDKFNAYEALVTDDTDRKLMDNAKTAWDKYLKLSDEVIGFSQENQKEQALTILRGDSKTLFDEVSETCIKIVDYNKSGAEKASNYGDSLFSFSIISIIIISLVAIILSILLSAYIVKLIVKPINEINIAARKIVEGDLESSVVYDSNDEVGMMAKAFSSMSSNLKNMIEDIKYLLGSMAAGNFTVDSECSELYVGGYENILIAMNHLKENLSDTLVQIEYAASQVETGSDQVSDGAQALSQGSVEQASSIEELSATISEALVHIKANAKNAQEASQLVIQSGNGVKESNKTMQEMIVAMDALESSSTEIEKIIKTIEDIAFQTNILALNAAVEAARAGNAGKGFAVVADEVRNLAQKSADAANTTTRHIESVLDAIQNSIKIANDTAASLETVVQDTGVVADQIHDIASASEQQADTISQITIGVDQISSVVQTNSATAEESAAASEELNGQAHLLKNLISKFQLSDN</sequence>
<reference evidence="7 8" key="1">
    <citation type="submission" date="2020-01" db="EMBL/GenBank/DDBJ databases">
        <title>Genomic analysis of Aminipila sp. CBA3637.</title>
        <authorList>
            <person name="Kim Y.B."/>
            <person name="Roh S.W."/>
        </authorList>
    </citation>
    <scope>NUCLEOTIDE SEQUENCE [LARGE SCALE GENOMIC DNA]</scope>
    <source>
        <strain evidence="7 8">CBA3637</strain>
    </source>
</reference>
<dbReference type="GO" id="GO:0005886">
    <property type="term" value="C:plasma membrane"/>
    <property type="evidence" value="ECO:0007669"/>
    <property type="project" value="TreeGrafter"/>
</dbReference>
<keyword evidence="3" id="KW-0807">Transducer</keyword>
<evidence type="ECO:0000313" key="8">
    <source>
        <dbReference type="Proteomes" id="UP000463883"/>
    </source>
</evidence>
<dbReference type="RefSeq" id="WP_162363366.1">
    <property type="nucleotide sequence ID" value="NZ_CP047591.1"/>
</dbReference>
<dbReference type="Pfam" id="PF00015">
    <property type="entry name" value="MCPsignal"/>
    <property type="match status" value="1"/>
</dbReference>
<dbReference type="CDD" id="cd11386">
    <property type="entry name" value="MCP_signal"/>
    <property type="match status" value="1"/>
</dbReference>
<keyword evidence="4" id="KW-0472">Membrane</keyword>
<dbReference type="InterPro" id="IPR003660">
    <property type="entry name" value="HAMP_dom"/>
</dbReference>
<proteinExistence type="inferred from homology"/>
<feature type="domain" description="Methyl-accepting transducer" evidence="5">
    <location>
        <begin position="315"/>
        <end position="544"/>
    </location>
</feature>
<dbReference type="GO" id="GO:0006935">
    <property type="term" value="P:chemotaxis"/>
    <property type="evidence" value="ECO:0007669"/>
    <property type="project" value="UniProtKB-KW"/>
</dbReference>
<dbReference type="Gene3D" id="1.10.287.950">
    <property type="entry name" value="Methyl-accepting chemotaxis protein"/>
    <property type="match status" value="1"/>
</dbReference>
<keyword evidence="8" id="KW-1185">Reference proteome</keyword>
<dbReference type="SMART" id="SM00283">
    <property type="entry name" value="MA"/>
    <property type="match status" value="1"/>
</dbReference>
<evidence type="ECO:0000259" key="5">
    <source>
        <dbReference type="PROSITE" id="PS50111"/>
    </source>
</evidence>
<gene>
    <name evidence="7" type="ORF">Ami3637_15560</name>
</gene>
<dbReference type="PROSITE" id="PS50885">
    <property type="entry name" value="HAMP"/>
    <property type="match status" value="1"/>
</dbReference>
<feature type="transmembrane region" description="Helical" evidence="4">
    <location>
        <begin position="183"/>
        <end position="210"/>
    </location>
</feature>
<keyword evidence="4" id="KW-0812">Transmembrane</keyword>
<comment type="similarity">
    <text evidence="2">Belongs to the methyl-accepting chemotaxis (MCP) protein family.</text>
</comment>
<keyword evidence="1" id="KW-0145">Chemotaxis</keyword>
<evidence type="ECO:0000256" key="3">
    <source>
        <dbReference type="PROSITE-ProRule" id="PRU00284"/>
    </source>
</evidence>
<evidence type="ECO:0000259" key="6">
    <source>
        <dbReference type="PROSITE" id="PS50885"/>
    </source>
</evidence>
<dbReference type="InterPro" id="IPR004090">
    <property type="entry name" value="Chemotax_Me-accpt_rcpt"/>
</dbReference>
<dbReference type="Pfam" id="PF00672">
    <property type="entry name" value="HAMP"/>
    <property type="match status" value="1"/>
</dbReference>
<feature type="domain" description="HAMP" evidence="6">
    <location>
        <begin position="211"/>
        <end position="263"/>
    </location>
</feature>
<evidence type="ECO:0000256" key="1">
    <source>
        <dbReference type="ARBA" id="ARBA00022500"/>
    </source>
</evidence>
<dbReference type="PANTHER" id="PTHR43531">
    <property type="entry name" value="PROTEIN ICFG"/>
    <property type="match status" value="1"/>
</dbReference>
<dbReference type="InterPro" id="IPR004089">
    <property type="entry name" value="MCPsignal_dom"/>
</dbReference>
<dbReference type="EMBL" id="CP047591">
    <property type="protein sequence ID" value="QHI73601.1"/>
    <property type="molecule type" value="Genomic_DNA"/>
</dbReference>
<dbReference type="InterPro" id="IPR047347">
    <property type="entry name" value="YvaQ-like_sensor"/>
</dbReference>
<dbReference type="PROSITE" id="PS50111">
    <property type="entry name" value="CHEMOTAXIS_TRANSDUC_2"/>
    <property type="match status" value="1"/>
</dbReference>